<dbReference type="GO" id="GO:0005737">
    <property type="term" value="C:cytoplasm"/>
    <property type="evidence" value="ECO:0007669"/>
    <property type="project" value="TreeGrafter"/>
</dbReference>
<organism evidence="1 2">
    <name type="scientific">Pisolithus microcarpus 441</name>
    <dbReference type="NCBI Taxonomy" id="765257"/>
    <lineage>
        <taxon>Eukaryota</taxon>
        <taxon>Fungi</taxon>
        <taxon>Dikarya</taxon>
        <taxon>Basidiomycota</taxon>
        <taxon>Agaricomycotina</taxon>
        <taxon>Agaricomycetes</taxon>
        <taxon>Agaricomycetidae</taxon>
        <taxon>Boletales</taxon>
        <taxon>Sclerodermatineae</taxon>
        <taxon>Pisolithaceae</taxon>
        <taxon>Pisolithus</taxon>
    </lineage>
</organism>
<dbReference type="AlphaFoldDB" id="A0A0C9Z386"/>
<accession>A0A0C9Z386</accession>
<dbReference type="GO" id="GO:0016887">
    <property type="term" value="F:ATP hydrolysis activity"/>
    <property type="evidence" value="ECO:0007669"/>
    <property type="project" value="TreeGrafter"/>
</dbReference>
<dbReference type="SUPFAM" id="SSF52374">
    <property type="entry name" value="Nucleotidylyl transferase"/>
    <property type="match status" value="1"/>
</dbReference>
<dbReference type="GO" id="GO:0000309">
    <property type="term" value="F:nicotinamide-nucleotide adenylyltransferase activity"/>
    <property type="evidence" value="ECO:0007669"/>
    <property type="project" value="TreeGrafter"/>
</dbReference>
<dbReference type="OrthoDB" id="5591297at2759"/>
<reference evidence="1 2" key="1">
    <citation type="submission" date="2014-04" db="EMBL/GenBank/DDBJ databases">
        <authorList>
            <consortium name="DOE Joint Genome Institute"/>
            <person name="Kuo A."/>
            <person name="Kohler A."/>
            <person name="Costa M.D."/>
            <person name="Nagy L.G."/>
            <person name="Floudas D."/>
            <person name="Copeland A."/>
            <person name="Barry K.W."/>
            <person name="Cichocki N."/>
            <person name="Veneault-Fourrey C."/>
            <person name="LaButti K."/>
            <person name="Lindquist E.A."/>
            <person name="Lipzen A."/>
            <person name="Lundell T."/>
            <person name="Morin E."/>
            <person name="Murat C."/>
            <person name="Sun H."/>
            <person name="Tunlid A."/>
            <person name="Henrissat B."/>
            <person name="Grigoriev I.V."/>
            <person name="Hibbett D.S."/>
            <person name="Martin F."/>
            <person name="Nordberg H.P."/>
            <person name="Cantor M.N."/>
            <person name="Hua S.X."/>
        </authorList>
    </citation>
    <scope>NUCLEOTIDE SEQUENCE [LARGE SCALE GENOMIC DNA]</scope>
    <source>
        <strain evidence="1 2">441</strain>
    </source>
</reference>
<dbReference type="InterPro" id="IPR014729">
    <property type="entry name" value="Rossmann-like_a/b/a_fold"/>
</dbReference>
<keyword evidence="2" id="KW-1185">Reference proteome</keyword>
<reference evidence="2" key="2">
    <citation type="submission" date="2015-01" db="EMBL/GenBank/DDBJ databases">
        <title>Evolutionary Origins and Diversification of the Mycorrhizal Mutualists.</title>
        <authorList>
            <consortium name="DOE Joint Genome Institute"/>
            <consortium name="Mycorrhizal Genomics Consortium"/>
            <person name="Kohler A."/>
            <person name="Kuo A."/>
            <person name="Nagy L.G."/>
            <person name="Floudas D."/>
            <person name="Copeland A."/>
            <person name="Barry K.W."/>
            <person name="Cichocki N."/>
            <person name="Veneault-Fourrey C."/>
            <person name="LaButti K."/>
            <person name="Lindquist E.A."/>
            <person name="Lipzen A."/>
            <person name="Lundell T."/>
            <person name="Morin E."/>
            <person name="Murat C."/>
            <person name="Riley R."/>
            <person name="Ohm R."/>
            <person name="Sun H."/>
            <person name="Tunlid A."/>
            <person name="Henrissat B."/>
            <person name="Grigoriev I.V."/>
            <person name="Hibbett D.S."/>
            <person name="Martin F."/>
        </authorList>
    </citation>
    <scope>NUCLEOTIDE SEQUENCE [LARGE SCALE GENOMIC DNA]</scope>
    <source>
        <strain evidence="2">441</strain>
    </source>
</reference>
<dbReference type="Gene3D" id="3.40.50.620">
    <property type="entry name" value="HUPs"/>
    <property type="match status" value="1"/>
</dbReference>
<evidence type="ECO:0008006" key="3">
    <source>
        <dbReference type="Google" id="ProtNLM"/>
    </source>
</evidence>
<protein>
    <recommendedName>
        <fullName evidence="3">Nicotinamide-nucleotide adenylyltransferase</fullName>
    </recommendedName>
</protein>
<gene>
    <name evidence="1" type="ORF">PISMIDRAFT_249050</name>
</gene>
<name>A0A0C9Z386_9AGAM</name>
<proteinExistence type="predicted"/>
<dbReference type="PANTHER" id="PTHR31285">
    <property type="entry name" value="NICOTINAMIDE MONONUCLEOTIDE ADENYLYLTRANSFERASE"/>
    <property type="match status" value="1"/>
</dbReference>
<evidence type="ECO:0000313" key="2">
    <source>
        <dbReference type="Proteomes" id="UP000054018"/>
    </source>
</evidence>
<dbReference type="Proteomes" id="UP000054018">
    <property type="component" value="Unassembled WGS sequence"/>
</dbReference>
<dbReference type="EMBL" id="KN833844">
    <property type="protein sequence ID" value="KIK16882.1"/>
    <property type="molecule type" value="Genomic_DNA"/>
</dbReference>
<dbReference type="STRING" id="765257.A0A0C9Z386"/>
<evidence type="ECO:0000313" key="1">
    <source>
        <dbReference type="EMBL" id="KIK16882.1"/>
    </source>
</evidence>
<sequence>MYRSQSSSLPPGFTSNALGLLQRLQQGRSTLELVHTPHEYWPCRRPGQFTGESCPALRVSVLDSSFNPPTLAHLALARSRPPSPQGTTDHGISASEIDYDARLLLLSVRNAEKSLMPGDATYVQRLEMMYLLSRDINNNVAIAIVDEPIFVRKSTVLHSFLQSRLASLHVSLSAGMEAIHRPKLTFLMGFDTLVRLFSPKYYASEEEMKGLLRDFLSPEGQDCCILCADRVNVTIDQGVRRRVLTTCREFVDRERIRFINIGEDEESFSSTDVRATVAAGVDSWRRQVTDLIANYIIETRLYASNAM</sequence>
<dbReference type="PANTHER" id="PTHR31285:SF0">
    <property type="entry name" value="NICOTINAMIDE MONONUCLEOTIDE ADENYLYLTRANSFERASE"/>
    <property type="match status" value="1"/>
</dbReference>
<dbReference type="GO" id="GO:0005634">
    <property type="term" value="C:nucleus"/>
    <property type="evidence" value="ECO:0007669"/>
    <property type="project" value="TreeGrafter"/>
</dbReference>
<dbReference type="HOGENOM" id="CLU_032651_1_0_1"/>